<dbReference type="EMBL" id="BJUU01000019">
    <property type="protein sequence ID" value="GEK81097.1"/>
    <property type="molecule type" value="Genomic_DNA"/>
</dbReference>
<proteinExistence type="predicted"/>
<protein>
    <submittedName>
        <fullName evidence="2">Uncharacterized protein</fullName>
    </submittedName>
</protein>
<reference evidence="2 3" key="1">
    <citation type="submission" date="2019-07" db="EMBL/GenBank/DDBJ databases">
        <title>Whole genome shotgun sequence of Agrococcus baldri NBRC 103055.</title>
        <authorList>
            <person name="Hosoyama A."/>
            <person name="Uohara A."/>
            <person name="Ohji S."/>
            <person name="Ichikawa N."/>
        </authorList>
    </citation>
    <scope>NUCLEOTIDE SEQUENCE [LARGE SCALE GENOMIC DNA]</scope>
    <source>
        <strain evidence="2 3">NBRC 103055</strain>
    </source>
</reference>
<evidence type="ECO:0000256" key="1">
    <source>
        <dbReference type="SAM" id="Phobius"/>
    </source>
</evidence>
<keyword evidence="1" id="KW-0812">Transmembrane</keyword>
<keyword evidence="1" id="KW-0472">Membrane</keyword>
<feature type="transmembrane region" description="Helical" evidence="1">
    <location>
        <begin position="12"/>
        <end position="38"/>
    </location>
</feature>
<keyword evidence="1" id="KW-1133">Transmembrane helix</keyword>
<name>A0AA87REA3_9MICO</name>
<organism evidence="2 3">
    <name type="scientific">Agrococcus baldri</name>
    <dbReference type="NCBI Taxonomy" id="153730"/>
    <lineage>
        <taxon>Bacteria</taxon>
        <taxon>Bacillati</taxon>
        <taxon>Actinomycetota</taxon>
        <taxon>Actinomycetes</taxon>
        <taxon>Micrococcales</taxon>
        <taxon>Microbacteriaceae</taxon>
        <taxon>Agrococcus</taxon>
    </lineage>
</organism>
<evidence type="ECO:0000313" key="3">
    <source>
        <dbReference type="Proteomes" id="UP000321749"/>
    </source>
</evidence>
<accession>A0AA87REA3</accession>
<dbReference type="Proteomes" id="UP000321749">
    <property type="component" value="Unassembled WGS sequence"/>
</dbReference>
<keyword evidence="3" id="KW-1185">Reference proteome</keyword>
<dbReference type="AlphaFoldDB" id="A0AA87REA3"/>
<evidence type="ECO:0000313" key="2">
    <source>
        <dbReference type="EMBL" id="GEK81097.1"/>
    </source>
</evidence>
<feature type="transmembrane region" description="Helical" evidence="1">
    <location>
        <begin position="44"/>
        <end position="64"/>
    </location>
</feature>
<dbReference type="RefSeq" id="WP_318279277.1">
    <property type="nucleotide sequence ID" value="NZ_BJUU01000019.1"/>
</dbReference>
<comment type="caution">
    <text evidence="2">The sequence shown here is derived from an EMBL/GenBank/DDBJ whole genome shotgun (WGS) entry which is preliminary data.</text>
</comment>
<gene>
    <name evidence="2" type="ORF">ABA31_24480</name>
</gene>
<sequence>MTERSAARSGTARTLALVMAAALALYVVVAGGLAVGFLLSGTPLGTAVGLALVVFTLVGAWALARELVFGIGLDRAVRELDAAGGMPQPLPATPSGRADRDAAERAFPVAKADVEANPDAWQSWLRLSMAYDAARDRKRARMAARKALGLRRMRETGAQEAR</sequence>